<evidence type="ECO:0000313" key="3">
    <source>
        <dbReference type="EMBL" id="PKH38504.1"/>
    </source>
</evidence>
<dbReference type="Gene3D" id="3.40.50.1820">
    <property type="entry name" value="alpha/beta hydrolase"/>
    <property type="match status" value="1"/>
</dbReference>
<evidence type="ECO:0000313" key="6">
    <source>
        <dbReference type="Proteomes" id="UP000233565"/>
    </source>
</evidence>
<sequence length="356" mass="40090">MTTETPQIPTAEEEMLNWGRLLMDGLPFADLLAAQRRDSDTSWFAFWMAKADDYESMGDEALRDGNTLTAGYWFWVGSMAAQYAQFLWFDERRPRGQLRKAELYHRAAPLLDPPAERVDLPIDDTVIIGYLRRPKGAQGPVPCAVLLGGLESTKEESYMFENLLLERGVATFTFDGPGQGEMFEDVALADDYHRYSSRVVDYLETLSDTIASDQIGVLGRSLGGHYALRAAAMDGRFKACVTWGGFVQMDDWDFEYPMTKLSWQYVTKSPDLATAQRRVRDAIDVRPVLAGLKVPTYVLHGGKDETPITELDLLQEYAVNADITLDLEPEGDHCCHNLGPAPRLRMADWLTHQLHP</sequence>
<dbReference type="EMBL" id="FOKC01000016">
    <property type="protein sequence ID" value="SFB47648.1"/>
    <property type="molecule type" value="Genomic_DNA"/>
</dbReference>
<name>A0A1I1BFW4_9ACTN</name>
<dbReference type="InterPro" id="IPR010520">
    <property type="entry name" value="FrsA-like"/>
</dbReference>
<gene>
    <name evidence="3" type="ORF">CXG46_15795</name>
    <name evidence="4" type="ORF">SAMN05192575_11616</name>
</gene>
<dbReference type="PANTHER" id="PTHR22946:SF12">
    <property type="entry name" value="CONIDIAL PIGMENT BIOSYNTHESIS PROTEIN AYG1 (AFU_ORTHOLOGUE AFUA_2G17550)"/>
    <property type="match status" value="1"/>
</dbReference>
<dbReference type="STRING" id="748909.SAMN05192575_11616"/>
<dbReference type="Proteomes" id="UP000199113">
    <property type="component" value="Unassembled WGS sequence"/>
</dbReference>
<reference evidence="3 6" key="2">
    <citation type="submission" date="2017-12" db="EMBL/GenBank/DDBJ databases">
        <title>Pharmacopeia of the Arctic Ocean.</title>
        <authorList>
            <person name="Collins E."/>
            <person name="Ducluzeau A.-L."/>
        </authorList>
    </citation>
    <scope>NUCLEOTIDE SEQUENCE [LARGE SCALE GENOMIC DNA]</scope>
    <source>
        <strain evidence="3 6">DSM 23325</strain>
    </source>
</reference>
<dbReference type="Pfam" id="PF06500">
    <property type="entry name" value="FrsA-like"/>
    <property type="match status" value="1"/>
</dbReference>
<dbReference type="Gene3D" id="1.20.1440.110">
    <property type="entry name" value="acylaminoacyl peptidase"/>
    <property type="match status" value="1"/>
</dbReference>
<keyword evidence="2 4" id="KW-0378">Hydrolase</keyword>
<dbReference type="OrthoDB" id="9765647at2"/>
<organism evidence="4 5">
    <name type="scientific">Nocardioides alpinus</name>
    <dbReference type="NCBI Taxonomy" id="748909"/>
    <lineage>
        <taxon>Bacteria</taxon>
        <taxon>Bacillati</taxon>
        <taxon>Actinomycetota</taxon>
        <taxon>Actinomycetes</taxon>
        <taxon>Propionibacteriales</taxon>
        <taxon>Nocardioidaceae</taxon>
        <taxon>Nocardioides</taxon>
    </lineage>
</organism>
<dbReference type="InterPro" id="IPR050261">
    <property type="entry name" value="FrsA_esterase"/>
</dbReference>
<dbReference type="SUPFAM" id="SSF53474">
    <property type="entry name" value="alpha/beta-Hydrolases"/>
    <property type="match status" value="1"/>
</dbReference>
<protein>
    <submittedName>
        <fullName evidence="3">2,6-dihydropseudooxynicotine hydrolase</fullName>
    </submittedName>
    <submittedName>
        <fullName evidence="4">2,6-dihydroxypseudooxynicotine hydrolase</fullName>
    </submittedName>
</protein>
<proteinExistence type="inferred from homology"/>
<reference evidence="4" key="1">
    <citation type="submission" date="2016-10" db="EMBL/GenBank/DDBJ databases">
        <authorList>
            <person name="de Groot N.N."/>
        </authorList>
    </citation>
    <scope>NUCLEOTIDE SEQUENCE [LARGE SCALE GENOMIC DNA]</scope>
    <source>
        <strain evidence="4">CGMCC 1.10697</strain>
    </source>
</reference>
<dbReference type="GO" id="GO:0016787">
    <property type="term" value="F:hydrolase activity"/>
    <property type="evidence" value="ECO:0007669"/>
    <property type="project" value="UniProtKB-KW"/>
</dbReference>
<dbReference type="Proteomes" id="UP000233565">
    <property type="component" value="Unassembled WGS sequence"/>
</dbReference>
<evidence type="ECO:0000313" key="4">
    <source>
        <dbReference type="EMBL" id="SFB47648.1"/>
    </source>
</evidence>
<dbReference type="AlphaFoldDB" id="A0A1I1BFW4"/>
<comment type="similarity">
    <text evidence="1">Belongs to the AB hydrolase superfamily.</text>
</comment>
<dbReference type="PANTHER" id="PTHR22946">
    <property type="entry name" value="DIENELACTONE HYDROLASE DOMAIN-CONTAINING PROTEIN-RELATED"/>
    <property type="match status" value="1"/>
</dbReference>
<accession>A0A1I1BFW4</accession>
<dbReference type="InterPro" id="IPR029058">
    <property type="entry name" value="AB_hydrolase_fold"/>
</dbReference>
<evidence type="ECO:0000313" key="5">
    <source>
        <dbReference type="Proteomes" id="UP000199113"/>
    </source>
</evidence>
<dbReference type="RefSeq" id="WP_091201867.1">
    <property type="nucleotide sequence ID" value="NZ_FOKC01000016.1"/>
</dbReference>
<evidence type="ECO:0000256" key="2">
    <source>
        <dbReference type="ARBA" id="ARBA00022801"/>
    </source>
</evidence>
<evidence type="ECO:0000256" key="1">
    <source>
        <dbReference type="ARBA" id="ARBA00008645"/>
    </source>
</evidence>
<keyword evidence="6" id="KW-1185">Reference proteome</keyword>
<dbReference type="EMBL" id="PJBV01000033">
    <property type="protein sequence ID" value="PKH38504.1"/>
    <property type="molecule type" value="Genomic_DNA"/>
</dbReference>